<keyword evidence="6" id="KW-1185">Reference proteome</keyword>
<dbReference type="GO" id="GO:0003700">
    <property type="term" value="F:DNA-binding transcription factor activity"/>
    <property type="evidence" value="ECO:0007669"/>
    <property type="project" value="TreeGrafter"/>
</dbReference>
<keyword evidence="1" id="KW-0805">Transcription regulation</keyword>
<reference evidence="5 6" key="1">
    <citation type="submission" date="2019-07" db="EMBL/GenBank/DDBJ databases">
        <title>Whole genome shotgun sequence of Adhaeribacter aerolatus NBRC 106133.</title>
        <authorList>
            <person name="Hosoyama A."/>
            <person name="Uohara A."/>
            <person name="Ohji S."/>
            <person name="Ichikawa N."/>
        </authorList>
    </citation>
    <scope>NUCLEOTIDE SEQUENCE [LARGE SCALE GENOMIC DNA]</scope>
    <source>
        <strain evidence="5 6">NBRC 106133</strain>
    </source>
</reference>
<dbReference type="GO" id="GO:0000976">
    <property type="term" value="F:transcription cis-regulatory region binding"/>
    <property type="evidence" value="ECO:0007669"/>
    <property type="project" value="TreeGrafter"/>
</dbReference>
<evidence type="ECO:0000313" key="5">
    <source>
        <dbReference type="EMBL" id="GEO04779.1"/>
    </source>
</evidence>
<evidence type="ECO:0000259" key="4">
    <source>
        <dbReference type="PROSITE" id="PS50932"/>
    </source>
</evidence>
<dbReference type="InterPro" id="IPR025997">
    <property type="entry name" value="SBP_2_dom"/>
</dbReference>
<feature type="domain" description="HTH lacI-type" evidence="4">
    <location>
        <begin position="9"/>
        <end position="63"/>
    </location>
</feature>
<dbReference type="SUPFAM" id="SSF47413">
    <property type="entry name" value="lambda repressor-like DNA-binding domains"/>
    <property type="match status" value="1"/>
</dbReference>
<dbReference type="PROSITE" id="PS50932">
    <property type="entry name" value="HTH_LACI_2"/>
    <property type="match status" value="1"/>
</dbReference>
<dbReference type="SUPFAM" id="SSF53822">
    <property type="entry name" value="Periplasmic binding protein-like I"/>
    <property type="match status" value="1"/>
</dbReference>
<dbReference type="Gene3D" id="3.40.50.2300">
    <property type="match status" value="2"/>
</dbReference>
<dbReference type="InterPro" id="IPR010982">
    <property type="entry name" value="Lambda_DNA-bd_dom_sf"/>
</dbReference>
<comment type="caution">
    <text evidence="5">The sequence shown here is derived from an EMBL/GenBank/DDBJ whole genome shotgun (WGS) entry which is preliminary data.</text>
</comment>
<keyword evidence="2" id="KW-0238">DNA-binding</keyword>
<dbReference type="RefSeq" id="WP_146898042.1">
    <property type="nucleotide sequence ID" value="NZ_BJYS01000017.1"/>
</dbReference>
<protein>
    <submittedName>
        <fullName evidence="5">Transcriptional regulator</fullName>
    </submittedName>
</protein>
<dbReference type="InterPro" id="IPR000843">
    <property type="entry name" value="HTH_LacI"/>
</dbReference>
<evidence type="ECO:0000256" key="2">
    <source>
        <dbReference type="ARBA" id="ARBA00023125"/>
    </source>
</evidence>
<dbReference type="Gene3D" id="1.10.260.40">
    <property type="entry name" value="lambda repressor-like DNA-binding domains"/>
    <property type="match status" value="1"/>
</dbReference>
<dbReference type="Pfam" id="PF00356">
    <property type="entry name" value="LacI"/>
    <property type="match status" value="1"/>
</dbReference>
<dbReference type="PANTHER" id="PTHR30146:SF144">
    <property type="entry name" value="LACI-FAMILY TRANSCRIPTION REGULATOR"/>
    <property type="match status" value="1"/>
</dbReference>
<dbReference type="CDD" id="cd06307">
    <property type="entry name" value="PBP1_sugar_binding"/>
    <property type="match status" value="1"/>
</dbReference>
<accession>A0A512AYJ1</accession>
<gene>
    <name evidence="5" type="ORF">AAE02nite_24430</name>
</gene>
<dbReference type="PANTHER" id="PTHR30146">
    <property type="entry name" value="LACI-RELATED TRANSCRIPTIONAL REPRESSOR"/>
    <property type="match status" value="1"/>
</dbReference>
<evidence type="ECO:0000256" key="3">
    <source>
        <dbReference type="ARBA" id="ARBA00023163"/>
    </source>
</evidence>
<dbReference type="PROSITE" id="PS00356">
    <property type="entry name" value="HTH_LACI_1"/>
    <property type="match status" value="1"/>
</dbReference>
<dbReference type="EMBL" id="BJYS01000017">
    <property type="protein sequence ID" value="GEO04779.1"/>
    <property type="molecule type" value="Genomic_DNA"/>
</dbReference>
<dbReference type="InterPro" id="IPR028082">
    <property type="entry name" value="Peripla_BP_I"/>
</dbReference>
<dbReference type="Proteomes" id="UP000321532">
    <property type="component" value="Unassembled WGS sequence"/>
</dbReference>
<evidence type="ECO:0000256" key="1">
    <source>
        <dbReference type="ARBA" id="ARBA00023015"/>
    </source>
</evidence>
<dbReference type="CDD" id="cd01392">
    <property type="entry name" value="HTH_LacI"/>
    <property type="match status" value="1"/>
</dbReference>
<proteinExistence type="predicted"/>
<keyword evidence="3" id="KW-0804">Transcription</keyword>
<evidence type="ECO:0000313" key="6">
    <source>
        <dbReference type="Proteomes" id="UP000321532"/>
    </source>
</evidence>
<name>A0A512AYJ1_9BACT</name>
<dbReference type="Pfam" id="PF13407">
    <property type="entry name" value="Peripla_BP_4"/>
    <property type="match status" value="1"/>
</dbReference>
<dbReference type="SMART" id="SM00354">
    <property type="entry name" value="HTH_LACI"/>
    <property type="match status" value="1"/>
</dbReference>
<organism evidence="5 6">
    <name type="scientific">Adhaeribacter aerolatus</name>
    <dbReference type="NCBI Taxonomy" id="670289"/>
    <lineage>
        <taxon>Bacteria</taxon>
        <taxon>Pseudomonadati</taxon>
        <taxon>Bacteroidota</taxon>
        <taxon>Cytophagia</taxon>
        <taxon>Cytophagales</taxon>
        <taxon>Hymenobacteraceae</taxon>
        <taxon>Adhaeribacter</taxon>
    </lineage>
</organism>
<dbReference type="AlphaFoldDB" id="A0A512AYJ1"/>
<dbReference type="OrthoDB" id="628703at2"/>
<sequence length="353" mass="40821">MKKVEEELVGVKEIARRANVSIATVDRVLHNRTGVSEKTKEKINSIIQELDYQPNLLARRLASRKAIQFAILIPQISNETDFWQAPLNGIEQAEAEIIQYGIKLDKYFFDLNNKSSFVKQTQVLLKGNLDGVLLAPSFIEESIAFTKELQKRNIPYIFIDSDIPNQESLSFIGPDLFQTGYLAGHLINYLFESGKILLVNISKEIDNHHHLLRKEEGFRTYFQKNNINKEIVKIDIRKTDYKSIKKNLAKILTKEKDVKAIFVTNSRVSYVAHFIEESSIQDKLLIGFDFLNENIEYLKKGTIDFLICQKPQEQGYRGIMALYNKIVQQAPIEKAYFMPIDIVTKENYAFYRN</sequence>